<dbReference type="Gene3D" id="3.40.50.300">
    <property type="entry name" value="P-loop containing nucleotide triphosphate hydrolases"/>
    <property type="match status" value="1"/>
</dbReference>
<evidence type="ECO:0000256" key="4">
    <source>
        <dbReference type="ARBA" id="ARBA00022679"/>
    </source>
</evidence>
<keyword evidence="8 10" id="KW-0460">Magnesium</keyword>
<dbReference type="Pfam" id="PF01715">
    <property type="entry name" value="IPPT"/>
    <property type="match status" value="1"/>
</dbReference>
<gene>
    <name evidence="10 14" type="primary">miaA</name>
    <name evidence="14" type="ORF">D0544_16195</name>
</gene>
<feature type="binding site" evidence="10">
    <location>
        <begin position="13"/>
        <end position="20"/>
    </location>
    <ligand>
        <name>ATP</name>
        <dbReference type="ChEBI" id="CHEBI:30616"/>
    </ligand>
</feature>
<comment type="subunit">
    <text evidence="10">Monomer.</text>
</comment>
<sequence>MATEQINLLVVLGPTASGKTRLGIELARDCGGEVISADSRQVYRGMDIGSGKDLEEYGEVPYHLIDIVDAGEEYNVYRYQQDFFDVYEQLRMRDCLPVMVGGSGLYLEAVVSGYRLIHVPENAALRSELAGLEMGQLEARLAALKPLHNTTDTLDRKRLVRAIEVAEGEAQLADALPPLPRVRPLLLGIRWPRPLLRQRITERLRARLEGGMIEEVERLHAEGTPWFRLQYYGLEYRYVADYLQGEIKNRNDLMQKLNAAIHQYAKRQDTWFRRMERQGHRIHWLDAEGEPLAEARALLAEHGLL</sequence>
<comment type="similarity">
    <text evidence="3 10 13">Belongs to the IPP transferase family.</text>
</comment>
<comment type="caution">
    <text evidence="14">The sequence shown here is derived from an EMBL/GenBank/DDBJ whole genome shotgun (WGS) entry which is preliminary data.</text>
</comment>
<reference evidence="14 15" key="2">
    <citation type="submission" date="2018-12" db="EMBL/GenBank/DDBJ databases">
        <title>Simiduia agarivorans gen. nov., sp. nov., a marine, agarolytic bacterium isolated from shallow coastal water from Keelung, Taiwan.</title>
        <authorList>
            <person name="Shieh W.Y."/>
        </authorList>
    </citation>
    <scope>NUCLEOTIDE SEQUENCE [LARGE SCALE GENOMIC DNA]</scope>
    <source>
        <strain evidence="14 15">GTF-13</strain>
    </source>
</reference>
<feature type="site" description="Interaction with substrate tRNA" evidence="10">
    <location>
        <position position="103"/>
    </location>
</feature>
<evidence type="ECO:0000256" key="11">
    <source>
        <dbReference type="RuleBase" id="RU003783"/>
    </source>
</evidence>
<dbReference type="InterPro" id="IPR039657">
    <property type="entry name" value="Dimethylallyltransferase"/>
</dbReference>
<evidence type="ECO:0000256" key="8">
    <source>
        <dbReference type="ARBA" id="ARBA00022842"/>
    </source>
</evidence>
<evidence type="ECO:0000256" key="5">
    <source>
        <dbReference type="ARBA" id="ARBA00022694"/>
    </source>
</evidence>
<dbReference type="EMBL" id="QWEZ01000002">
    <property type="protein sequence ID" value="RRJ83357.1"/>
    <property type="molecule type" value="Genomic_DNA"/>
</dbReference>
<reference evidence="14 15" key="1">
    <citation type="submission" date="2018-08" db="EMBL/GenBank/DDBJ databases">
        <authorList>
            <person name="Khan S.A."/>
        </authorList>
    </citation>
    <scope>NUCLEOTIDE SEQUENCE [LARGE SCALE GENOMIC DNA]</scope>
    <source>
        <strain evidence="14 15">GTF-13</strain>
    </source>
</reference>
<dbReference type="RefSeq" id="WP_125017975.1">
    <property type="nucleotide sequence ID" value="NZ_QWEZ01000002.1"/>
</dbReference>
<feature type="site" description="Interaction with substrate tRNA" evidence="10">
    <location>
        <position position="126"/>
    </location>
</feature>
<dbReference type="SUPFAM" id="SSF52540">
    <property type="entry name" value="P-loop containing nucleoside triphosphate hydrolases"/>
    <property type="match status" value="2"/>
</dbReference>
<comment type="catalytic activity">
    <reaction evidence="9 10 11">
        <text>adenosine(37) in tRNA + dimethylallyl diphosphate = N(6)-dimethylallyladenosine(37) in tRNA + diphosphate</text>
        <dbReference type="Rhea" id="RHEA:26482"/>
        <dbReference type="Rhea" id="RHEA-COMP:10162"/>
        <dbReference type="Rhea" id="RHEA-COMP:10375"/>
        <dbReference type="ChEBI" id="CHEBI:33019"/>
        <dbReference type="ChEBI" id="CHEBI:57623"/>
        <dbReference type="ChEBI" id="CHEBI:74411"/>
        <dbReference type="ChEBI" id="CHEBI:74415"/>
        <dbReference type="EC" id="2.5.1.75"/>
    </reaction>
</comment>
<dbReference type="EC" id="2.5.1.75" evidence="10"/>
<evidence type="ECO:0000256" key="2">
    <source>
        <dbReference type="ARBA" id="ARBA00003213"/>
    </source>
</evidence>
<dbReference type="Proteomes" id="UP000280792">
    <property type="component" value="Unassembled WGS sequence"/>
</dbReference>
<evidence type="ECO:0000256" key="13">
    <source>
        <dbReference type="RuleBase" id="RU003785"/>
    </source>
</evidence>
<evidence type="ECO:0000313" key="14">
    <source>
        <dbReference type="EMBL" id="RRJ83357.1"/>
    </source>
</evidence>
<protein>
    <recommendedName>
        <fullName evidence="10">tRNA dimethylallyltransferase</fullName>
        <ecNumber evidence="10">2.5.1.75</ecNumber>
    </recommendedName>
    <alternativeName>
        <fullName evidence="10">Dimethylallyl diphosphate:tRNA dimethylallyltransferase</fullName>
        <shortName evidence="10">DMAPP:tRNA dimethylallyltransferase</shortName>
        <shortName evidence="10">DMATase</shortName>
    </alternativeName>
    <alternativeName>
        <fullName evidence="10">Isopentenyl-diphosphate:tRNA isopentenyltransferase</fullName>
        <shortName evidence="10">IPP transferase</shortName>
        <shortName evidence="10">IPPT</shortName>
        <shortName evidence="10">IPTase</shortName>
    </alternativeName>
</protein>
<dbReference type="PANTHER" id="PTHR11088">
    <property type="entry name" value="TRNA DIMETHYLALLYLTRANSFERASE"/>
    <property type="match status" value="1"/>
</dbReference>
<dbReference type="HAMAP" id="MF_00185">
    <property type="entry name" value="IPP_trans"/>
    <property type="match status" value="1"/>
</dbReference>
<evidence type="ECO:0000256" key="6">
    <source>
        <dbReference type="ARBA" id="ARBA00022741"/>
    </source>
</evidence>
<keyword evidence="15" id="KW-1185">Reference proteome</keyword>
<evidence type="ECO:0000256" key="12">
    <source>
        <dbReference type="RuleBase" id="RU003784"/>
    </source>
</evidence>
<dbReference type="InterPro" id="IPR018022">
    <property type="entry name" value="IPT"/>
</dbReference>
<feature type="binding site" evidence="10">
    <location>
        <begin position="15"/>
        <end position="20"/>
    </location>
    <ligand>
        <name>substrate</name>
    </ligand>
</feature>
<comment type="function">
    <text evidence="2 10 12">Catalyzes the transfer of a dimethylallyl group onto the adenine at position 37 in tRNAs that read codons beginning with uridine, leading to the formation of N6-(dimethylallyl)adenosine (i(6)A).</text>
</comment>
<dbReference type="GO" id="GO:0006400">
    <property type="term" value="P:tRNA modification"/>
    <property type="evidence" value="ECO:0007669"/>
    <property type="project" value="TreeGrafter"/>
</dbReference>
<dbReference type="NCBIfam" id="TIGR00174">
    <property type="entry name" value="miaA"/>
    <property type="match status" value="1"/>
</dbReference>
<accession>A0A3P3VM00</accession>
<organism evidence="14 15">
    <name type="scientific">Aestuariirhabdus litorea</name>
    <dbReference type="NCBI Taxonomy" id="2528527"/>
    <lineage>
        <taxon>Bacteria</taxon>
        <taxon>Pseudomonadati</taxon>
        <taxon>Pseudomonadota</taxon>
        <taxon>Gammaproteobacteria</taxon>
        <taxon>Oceanospirillales</taxon>
        <taxon>Aestuariirhabdaceae</taxon>
        <taxon>Aestuariirhabdus</taxon>
    </lineage>
</organism>
<feature type="region of interest" description="Interaction with substrate tRNA" evidence="10">
    <location>
        <begin position="38"/>
        <end position="41"/>
    </location>
</feature>
<dbReference type="InterPro" id="IPR027417">
    <property type="entry name" value="P-loop_NTPase"/>
</dbReference>
<keyword evidence="4 10" id="KW-0808">Transferase</keyword>
<evidence type="ECO:0000256" key="9">
    <source>
        <dbReference type="ARBA" id="ARBA00049563"/>
    </source>
</evidence>
<keyword evidence="5 10" id="KW-0819">tRNA processing</keyword>
<keyword evidence="7 10" id="KW-0067">ATP-binding</keyword>
<evidence type="ECO:0000313" key="15">
    <source>
        <dbReference type="Proteomes" id="UP000280792"/>
    </source>
</evidence>
<dbReference type="PANTHER" id="PTHR11088:SF60">
    <property type="entry name" value="TRNA DIMETHYLALLYLTRANSFERASE"/>
    <property type="match status" value="1"/>
</dbReference>
<dbReference type="GO" id="GO:0052381">
    <property type="term" value="F:tRNA dimethylallyltransferase activity"/>
    <property type="evidence" value="ECO:0007669"/>
    <property type="project" value="UniProtKB-UniRule"/>
</dbReference>
<evidence type="ECO:0000256" key="10">
    <source>
        <dbReference type="HAMAP-Rule" id="MF_00185"/>
    </source>
</evidence>
<keyword evidence="6 10" id="KW-0547">Nucleotide-binding</keyword>
<comment type="caution">
    <text evidence="10">Lacks conserved residue(s) required for the propagation of feature annotation.</text>
</comment>
<evidence type="ECO:0000256" key="7">
    <source>
        <dbReference type="ARBA" id="ARBA00022840"/>
    </source>
</evidence>
<comment type="cofactor">
    <cofactor evidence="1 10">
        <name>Mg(2+)</name>
        <dbReference type="ChEBI" id="CHEBI:18420"/>
    </cofactor>
</comment>
<evidence type="ECO:0000256" key="1">
    <source>
        <dbReference type="ARBA" id="ARBA00001946"/>
    </source>
</evidence>
<dbReference type="GO" id="GO:0005524">
    <property type="term" value="F:ATP binding"/>
    <property type="evidence" value="ECO:0007669"/>
    <property type="project" value="UniProtKB-UniRule"/>
</dbReference>
<evidence type="ECO:0000256" key="3">
    <source>
        <dbReference type="ARBA" id="ARBA00005842"/>
    </source>
</evidence>
<proteinExistence type="inferred from homology"/>
<name>A0A3P3VM00_9GAMM</name>
<dbReference type="AlphaFoldDB" id="A0A3P3VM00"/>